<keyword evidence="2" id="KW-1185">Reference proteome</keyword>
<dbReference type="Proteomes" id="UP001227268">
    <property type="component" value="Unassembled WGS sequence"/>
</dbReference>
<evidence type="ECO:0000313" key="2">
    <source>
        <dbReference type="Proteomes" id="UP001227268"/>
    </source>
</evidence>
<accession>A0ACC2WD08</accession>
<dbReference type="EMBL" id="JASBWT010000001">
    <property type="protein sequence ID" value="KAJ9108946.1"/>
    <property type="molecule type" value="Genomic_DNA"/>
</dbReference>
<gene>
    <name evidence="1" type="ORF">QFC21_000268</name>
</gene>
<organism evidence="1 2">
    <name type="scientific">Naganishia friedmannii</name>
    <dbReference type="NCBI Taxonomy" id="89922"/>
    <lineage>
        <taxon>Eukaryota</taxon>
        <taxon>Fungi</taxon>
        <taxon>Dikarya</taxon>
        <taxon>Basidiomycota</taxon>
        <taxon>Agaricomycotina</taxon>
        <taxon>Tremellomycetes</taxon>
        <taxon>Filobasidiales</taxon>
        <taxon>Filobasidiaceae</taxon>
        <taxon>Naganishia</taxon>
    </lineage>
</organism>
<evidence type="ECO:0000313" key="1">
    <source>
        <dbReference type="EMBL" id="KAJ9108946.1"/>
    </source>
</evidence>
<proteinExistence type="predicted"/>
<sequence length="91" mass="9946">MANMLSKPLDLITSTSVSALHLGVYVGTLAVCSCLGVVYSVVLSLIGQHRLNFNYLTARSFHYLCLPLVGVKIEVEGRKYVDEVFAKAKRG</sequence>
<protein>
    <submittedName>
        <fullName evidence="1">Uncharacterized protein</fullName>
    </submittedName>
</protein>
<reference evidence="1" key="1">
    <citation type="submission" date="2023-04" db="EMBL/GenBank/DDBJ databases">
        <title>Draft Genome sequencing of Naganishia species isolated from polar environments using Oxford Nanopore Technology.</title>
        <authorList>
            <person name="Leo P."/>
            <person name="Venkateswaran K."/>
        </authorList>
    </citation>
    <scope>NUCLEOTIDE SEQUENCE</scope>
    <source>
        <strain evidence="1">MNA-CCFEE 5423</strain>
    </source>
</reference>
<name>A0ACC2WD08_9TREE</name>
<comment type="caution">
    <text evidence="1">The sequence shown here is derived from an EMBL/GenBank/DDBJ whole genome shotgun (WGS) entry which is preliminary data.</text>
</comment>